<evidence type="ECO:0000313" key="1">
    <source>
        <dbReference type="EMBL" id="TDQ39776.1"/>
    </source>
</evidence>
<dbReference type="Proteomes" id="UP000295632">
    <property type="component" value="Unassembled WGS sequence"/>
</dbReference>
<dbReference type="RefSeq" id="WP_133580450.1">
    <property type="nucleotide sequence ID" value="NZ_SNYJ01000007.1"/>
</dbReference>
<accession>A0A4R6U2A8</accession>
<keyword evidence="2" id="KW-1185">Reference proteome</keyword>
<dbReference type="AlphaFoldDB" id="A0A4R6U2A8"/>
<comment type="caution">
    <text evidence="1">The sequence shown here is derived from an EMBL/GenBank/DDBJ whole genome shotgun (WGS) entry which is preliminary data.</text>
</comment>
<reference evidence="1 2" key="1">
    <citation type="submission" date="2019-03" db="EMBL/GenBank/DDBJ databases">
        <title>Genomic Encyclopedia of Type Strains, Phase IV (KMG-IV): sequencing the most valuable type-strain genomes for metagenomic binning, comparative biology and taxonomic classification.</title>
        <authorList>
            <person name="Goeker M."/>
        </authorList>
    </citation>
    <scope>NUCLEOTIDE SEQUENCE [LARGE SCALE GENOMIC DNA]</scope>
    <source>
        <strain evidence="1 2">DSM 28697</strain>
    </source>
</reference>
<dbReference type="EMBL" id="SNYJ01000007">
    <property type="protein sequence ID" value="TDQ39776.1"/>
    <property type="molecule type" value="Genomic_DNA"/>
</dbReference>
<sequence>MDHPMKNLEKMLSARAGKTEKWLEQLADEVENKDDLFTQFADKASNEIGVHASDFFQRRHSHQLDGLEHVLESIRSTKTK</sequence>
<evidence type="ECO:0000313" key="2">
    <source>
        <dbReference type="Proteomes" id="UP000295632"/>
    </source>
</evidence>
<proteinExistence type="predicted"/>
<name>A0A4R6U2A8_9BACI</name>
<organism evidence="1 2">
    <name type="scientific">Aureibacillus halotolerans</name>
    <dbReference type="NCBI Taxonomy" id="1508390"/>
    <lineage>
        <taxon>Bacteria</taxon>
        <taxon>Bacillati</taxon>
        <taxon>Bacillota</taxon>
        <taxon>Bacilli</taxon>
        <taxon>Bacillales</taxon>
        <taxon>Bacillaceae</taxon>
        <taxon>Aureibacillus</taxon>
    </lineage>
</organism>
<protein>
    <submittedName>
        <fullName evidence="1">Uncharacterized protein</fullName>
    </submittedName>
</protein>
<gene>
    <name evidence="1" type="ORF">EV213_107143</name>
</gene>